<dbReference type="EMBL" id="WHWC01000008">
    <property type="protein sequence ID" value="KAG8377247.1"/>
    <property type="molecule type" value="Genomic_DNA"/>
</dbReference>
<evidence type="ECO:0000256" key="1">
    <source>
        <dbReference type="SAM" id="MobiDB-lite"/>
    </source>
</evidence>
<reference evidence="3" key="1">
    <citation type="submission" date="2019-10" db="EMBL/GenBank/DDBJ databases">
        <authorList>
            <person name="Zhang R."/>
            <person name="Pan Y."/>
            <person name="Wang J."/>
            <person name="Ma R."/>
            <person name="Yu S."/>
        </authorList>
    </citation>
    <scope>NUCLEOTIDE SEQUENCE</scope>
    <source>
        <strain evidence="3">LA-IB0</strain>
        <tissue evidence="3">Leaf</tissue>
    </source>
</reference>
<feature type="signal peptide" evidence="2">
    <location>
        <begin position="1"/>
        <end position="27"/>
    </location>
</feature>
<accession>A0AAV6X9C3</accession>
<feature type="region of interest" description="Disordered" evidence="1">
    <location>
        <begin position="146"/>
        <end position="175"/>
    </location>
</feature>
<comment type="caution">
    <text evidence="3">The sequence shown here is derived from an EMBL/GenBank/DDBJ whole genome shotgun (WGS) entry which is preliminary data.</text>
</comment>
<sequence>MAGRRIISAVILAALVAALASVVVAEAAERNSNMHCMTECYFDCMEIKIFSEGECKRECILSCARNVLKQTSEDDDNNNFIQLDIEKLKLALTEMDTQMKNLPATAQSATLPLHPSLPPLFNLSLCSSDQKSSQWLSRLHDSSGIPPPLADSNPSENESLILPEDPPVAVRQTPPPDRSLRLPSLSVLVLHPIGVKVWWRGFIRILINCYDVPMDKCQEEGQLIEPYLEGIVPLLMDIVLRVSDLELATSLLEKCHKMNAATSLRQESTGELETQCIILLWLF</sequence>
<protein>
    <submittedName>
        <fullName evidence="3">Uncharacterized protein</fullName>
    </submittedName>
</protein>
<evidence type="ECO:0000313" key="3">
    <source>
        <dbReference type="EMBL" id="KAG8377247.1"/>
    </source>
</evidence>
<proteinExistence type="predicted"/>
<evidence type="ECO:0000313" key="4">
    <source>
        <dbReference type="Proteomes" id="UP000826271"/>
    </source>
</evidence>
<organism evidence="3 4">
    <name type="scientific">Buddleja alternifolia</name>
    <dbReference type="NCBI Taxonomy" id="168488"/>
    <lineage>
        <taxon>Eukaryota</taxon>
        <taxon>Viridiplantae</taxon>
        <taxon>Streptophyta</taxon>
        <taxon>Embryophyta</taxon>
        <taxon>Tracheophyta</taxon>
        <taxon>Spermatophyta</taxon>
        <taxon>Magnoliopsida</taxon>
        <taxon>eudicotyledons</taxon>
        <taxon>Gunneridae</taxon>
        <taxon>Pentapetalae</taxon>
        <taxon>asterids</taxon>
        <taxon>lamiids</taxon>
        <taxon>Lamiales</taxon>
        <taxon>Scrophulariaceae</taxon>
        <taxon>Buddlejeae</taxon>
        <taxon>Buddleja</taxon>
    </lineage>
</organism>
<name>A0AAV6X9C3_9LAMI</name>
<gene>
    <name evidence="3" type="ORF">BUALT_Bualt08G0008400</name>
</gene>
<keyword evidence="4" id="KW-1185">Reference proteome</keyword>
<feature type="chain" id="PRO_5043540752" evidence="2">
    <location>
        <begin position="28"/>
        <end position="283"/>
    </location>
</feature>
<keyword evidence="2" id="KW-0732">Signal</keyword>
<evidence type="ECO:0000256" key="2">
    <source>
        <dbReference type="SAM" id="SignalP"/>
    </source>
</evidence>
<dbReference type="AlphaFoldDB" id="A0AAV6X9C3"/>
<dbReference type="Proteomes" id="UP000826271">
    <property type="component" value="Unassembled WGS sequence"/>
</dbReference>